<accession>A0A388LMU8</accession>
<evidence type="ECO:0008006" key="5">
    <source>
        <dbReference type="Google" id="ProtNLM"/>
    </source>
</evidence>
<dbReference type="Proteomes" id="UP000265515">
    <property type="component" value="Unassembled WGS sequence"/>
</dbReference>
<feature type="region of interest" description="Disordered" evidence="1">
    <location>
        <begin position="464"/>
        <end position="837"/>
    </location>
</feature>
<feature type="compositionally biased region" description="Low complexity" evidence="1">
    <location>
        <begin position="724"/>
        <end position="742"/>
    </location>
</feature>
<feature type="chain" id="PRO_5017392979" description="SMP-30/Gluconolactonase/LRE-like region domain-containing protein" evidence="2">
    <location>
        <begin position="35"/>
        <end position="837"/>
    </location>
</feature>
<name>A0A388LMU8_CHABU</name>
<dbReference type="EMBL" id="BFEA01000446">
    <property type="protein sequence ID" value="GBG83666.1"/>
    <property type="molecule type" value="Genomic_DNA"/>
</dbReference>
<comment type="caution">
    <text evidence="3">The sequence shown here is derived from an EMBL/GenBank/DDBJ whole genome shotgun (WGS) entry which is preliminary data.</text>
</comment>
<gene>
    <name evidence="3" type="ORF">CBR_g37468</name>
</gene>
<dbReference type="AlphaFoldDB" id="A0A388LMU8"/>
<keyword evidence="2" id="KW-0732">Signal</keyword>
<dbReference type="Gramene" id="GBG83666">
    <property type="protein sequence ID" value="GBG83666"/>
    <property type="gene ID" value="CBR_g37468"/>
</dbReference>
<feature type="compositionally biased region" description="Polar residues" evidence="1">
    <location>
        <begin position="813"/>
        <end position="830"/>
    </location>
</feature>
<feature type="signal peptide" evidence="2">
    <location>
        <begin position="1"/>
        <end position="34"/>
    </location>
</feature>
<feature type="compositionally biased region" description="Low complexity" evidence="1">
    <location>
        <begin position="483"/>
        <end position="497"/>
    </location>
</feature>
<dbReference type="PANTHER" id="PTHR24216">
    <property type="entry name" value="PAXILLIN-RELATED"/>
    <property type="match status" value="1"/>
</dbReference>
<proteinExistence type="predicted"/>
<organism evidence="3 4">
    <name type="scientific">Chara braunii</name>
    <name type="common">Braun's stonewort</name>
    <dbReference type="NCBI Taxonomy" id="69332"/>
    <lineage>
        <taxon>Eukaryota</taxon>
        <taxon>Viridiplantae</taxon>
        <taxon>Streptophyta</taxon>
        <taxon>Charophyceae</taxon>
        <taxon>Charales</taxon>
        <taxon>Characeae</taxon>
        <taxon>Chara</taxon>
    </lineage>
</organism>
<dbReference type="SUPFAM" id="SSF75011">
    <property type="entry name" value="3-carboxy-cis,cis-mucoante lactonizing enzyme"/>
    <property type="match status" value="1"/>
</dbReference>
<evidence type="ECO:0000313" key="3">
    <source>
        <dbReference type="EMBL" id="GBG83666.1"/>
    </source>
</evidence>
<protein>
    <recommendedName>
        <fullName evidence="5">SMP-30/Gluconolactonase/LRE-like region domain-containing protein</fullName>
    </recommendedName>
</protein>
<feature type="compositionally biased region" description="Low complexity" evidence="1">
    <location>
        <begin position="751"/>
        <end position="768"/>
    </location>
</feature>
<dbReference type="PANTHER" id="PTHR24216:SF65">
    <property type="entry name" value="PAXILLIN-LIKE PROTEIN 1"/>
    <property type="match status" value="1"/>
</dbReference>
<sequence>MDRSATGSLGASSPWRRCFLIFTVLALLVGNGHAARVSLFDAGSGFRLDTWTQQENRREALAMVNLTNLQPNLVKDVRTVLKLAPALALDSRNDSNGLSCASLVKNLVFNSSDPAGTVFYYVVDDVCQTSNGVIRHQVMSVRRGDLAPLEQGLQESAQDELVSYWWPNATLNGTTRVEPIVYQSAISMTKMSRIQAMDLAPNGSRLMLSTDVAGMNLSTRVAFLSVLDRNWTSAPLPKDVGGGSLALNPAKTHLYLADVGKPAARVLAAPLVAVENVSIVVGNNDTEEGGQSTWNAVASFPNGTDPNISTIHFNHQSFASDGACLFFIDGEHNKLWVLQTGSKKVSWVAGTGECGDGDGDGDGDGGNATFAGLRDIVVTPDGCNVFVSQIGGSVRWIKMESPCGGAKSVETIVSSERQDGSGTGSRAGVWALTLNKDKLYVGGNEGSIFELALDKEALHVCGGGGSGGGGGSQPHPSGPPCNQPECQQPAASSAPASEAEKPPCNEPQCQQPTPPESSRPAQSPPCNQPECQNPEPSASAPASEGEKSPCNKPECQNPKPSASAPASQGGEPPCNQPECQQPAPSSAPASESVTSPTEAPASESVTSPSEAPSSSSWPGVSRVSPSLSDASPIESDVSPIESDDSPIESDVSPIESDDSPIESEVSPSESVVSPGQSVASPSGSGASPSGSVASPSGSGASSRGSSTSPSGSAASPSQEEKASDASPSGSGASPSGSGASPSQEEKPESDASPSGSAASPSGSVASPSGSGGSASQEEKAASDASLSQEAHQSSSSASVQAQPSHSSPSQEALPSNASPSQQAEKSNSSPGRGEEID</sequence>
<feature type="compositionally biased region" description="Pro residues" evidence="1">
    <location>
        <begin position="512"/>
        <end position="527"/>
    </location>
</feature>
<feature type="compositionally biased region" description="Low complexity" evidence="1">
    <location>
        <begin position="662"/>
        <end position="717"/>
    </location>
</feature>
<keyword evidence="4" id="KW-1185">Reference proteome</keyword>
<feature type="compositionally biased region" description="Low complexity" evidence="1">
    <location>
        <begin position="784"/>
        <end position="812"/>
    </location>
</feature>
<dbReference type="InterPro" id="IPR011042">
    <property type="entry name" value="6-blade_b-propeller_TolB-like"/>
</dbReference>
<evidence type="ECO:0000313" key="4">
    <source>
        <dbReference type="Proteomes" id="UP000265515"/>
    </source>
</evidence>
<dbReference type="Gene3D" id="2.120.10.30">
    <property type="entry name" value="TolB, C-terminal domain"/>
    <property type="match status" value="1"/>
</dbReference>
<evidence type="ECO:0000256" key="1">
    <source>
        <dbReference type="SAM" id="MobiDB-lite"/>
    </source>
</evidence>
<feature type="compositionally biased region" description="Low complexity" evidence="1">
    <location>
        <begin position="598"/>
        <end position="626"/>
    </location>
</feature>
<evidence type="ECO:0000256" key="2">
    <source>
        <dbReference type="SAM" id="SignalP"/>
    </source>
</evidence>
<reference evidence="3 4" key="1">
    <citation type="journal article" date="2018" name="Cell">
        <title>The Chara Genome: Secondary Complexity and Implications for Plant Terrestrialization.</title>
        <authorList>
            <person name="Nishiyama T."/>
            <person name="Sakayama H."/>
            <person name="Vries J.D."/>
            <person name="Buschmann H."/>
            <person name="Saint-Marcoux D."/>
            <person name="Ullrich K.K."/>
            <person name="Haas F.B."/>
            <person name="Vanderstraeten L."/>
            <person name="Becker D."/>
            <person name="Lang D."/>
            <person name="Vosolsobe S."/>
            <person name="Rombauts S."/>
            <person name="Wilhelmsson P.K.I."/>
            <person name="Janitza P."/>
            <person name="Kern R."/>
            <person name="Heyl A."/>
            <person name="Rumpler F."/>
            <person name="Villalobos L.I.A.C."/>
            <person name="Clay J.M."/>
            <person name="Skokan R."/>
            <person name="Toyoda A."/>
            <person name="Suzuki Y."/>
            <person name="Kagoshima H."/>
            <person name="Schijlen E."/>
            <person name="Tajeshwar N."/>
            <person name="Catarino B."/>
            <person name="Hetherington A.J."/>
            <person name="Saltykova A."/>
            <person name="Bonnot C."/>
            <person name="Breuninger H."/>
            <person name="Symeonidi A."/>
            <person name="Radhakrishnan G.V."/>
            <person name="Van Nieuwerburgh F."/>
            <person name="Deforce D."/>
            <person name="Chang C."/>
            <person name="Karol K.G."/>
            <person name="Hedrich R."/>
            <person name="Ulvskov P."/>
            <person name="Glockner G."/>
            <person name="Delwiche C.F."/>
            <person name="Petrasek J."/>
            <person name="Van de Peer Y."/>
            <person name="Friml J."/>
            <person name="Beilby M."/>
            <person name="Dolan L."/>
            <person name="Kohara Y."/>
            <person name="Sugano S."/>
            <person name="Fujiyama A."/>
            <person name="Delaux P.-M."/>
            <person name="Quint M."/>
            <person name="TheiBen G."/>
            <person name="Hagemann M."/>
            <person name="Harholt J."/>
            <person name="Dunand C."/>
            <person name="Zachgo S."/>
            <person name="Langdale J."/>
            <person name="Maumus F."/>
            <person name="Straeten D.V.D."/>
            <person name="Gould S.B."/>
            <person name="Rensing S.A."/>
        </authorList>
    </citation>
    <scope>NUCLEOTIDE SEQUENCE [LARGE SCALE GENOMIC DNA]</scope>
    <source>
        <strain evidence="3 4">S276</strain>
    </source>
</reference>
<feature type="compositionally biased region" description="Low complexity" evidence="1">
    <location>
        <begin position="571"/>
        <end position="590"/>
    </location>
</feature>